<evidence type="ECO:0000256" key="7">
    <source>
        <dbReference type="PROSITE-ProRule" id="PRU01373"/>
    </source>
</evidence>
<dbReference type="InterPro" id="IPR005490">
    <property type="entry name" value="LD_TPept_cat_dom"/>
</dbReference>
<dbReference type="PROSITE" id="PS52029">
    <property type="entry name" value="LD_TPASE"/>
    <property type="match status" value="1"/>
</dbReference>
<dbReference type="GO" id="GO:0016740">
    <property type="term" value="F:transferase activity"/>
    <property type="evidence" value="ECO:0007669"/>
    <property type="project" value="UniProtKB-KW"/>
</dbReference>
<feature type="active site" description="Proton donor/acceptor" evidence="7">
    <location>
        <position position="515"/>
    </location>
</feature>
<feature type="region of interest" description="Disordered" evidence="8">
    <location>
        <begin position="635"/>
        <end position="655"/>
    </location>
</feature>
<sequence>MQEINHSDNNADRYSSPQPRVSFKEKLKQGWQSVYTWFVHWKMIILTSPFVQKHQKGILAGIAVVGVFALLLTIPSVRQLLRSRTDRWEALKEDASKPLSITLNNETARRYFPQEFRRNILVAVMDTFYTNRMYLPAWIGEKGNTALVDSLVTVLSQSGQEGFDTTSYQLDTLRKLRSTLTLKSKPEDVAHLDRLATASYLLYASHMLWGRVDPGKIDTMWQSVSYPFALSKNLQEALEENHLQASLTQLLPSNQYYSYEALKQKFVELCIQEQKGGWPAVTINQSLHKGSNNPAVKQLKQRLIAEGDLEASKTNLSNTVYDQTVVDAVKSYQARYGLQVTGNLTKETRTELAVPLKKRIQQVALNLERLRWLPRQYPSESVWINIPEFSLRVWDQDKQVWETRIVVGKPNKPTPILTDTLEQIILNPDWVIPQSIAVNEMLPQIRQTPEMLEENEFEVYESWKKGAPLVDVSMIDWDTISTDNFTYKIAQKPGDKNALGKVKFLFPNHYDTYLHDTPAKGLFNVKDRAYSHGCVRVENPLKLAYYLLKSTGKWTEEKILEQTQLAMLDNEDEDEGDTAITPEKIDLKKPIAVTTLYLTAFVRQGRLYFCPDIYGYDVMQTAAISLPAKSMIPPIANKPQPEKKSNLSLTSLFSH</sequence>
<dbReference type="InterPro" id="IPR052905">
    <property type="entry name" value="LD-transpeptidase_YkuD-like"/>
</dbReference>
<organism evidence="11 12">
    <name type="scientific">Xanthocytophaga flava</name>
    <dbReference type="NCBI Taxonomy" id="3048013"/>
    <lineage>
        <taxon>Bacteria</taxon>
        <taxon>Pseudomonadati</taxon>
        <taxon>Bacteroidota</taxon>
        <taxon>Cytophagia</taxon>
        <taxon>Cytophagales</taxon>
        <taxon>Rhodocytophagaceae</taxon>
        <taxon>Xanthocytophaga</taxon>
    </lineage>
</organism>
<keyword evidence="4 7" id="KW-0133">Cell shape</keyword>
<proteinExistence type="inferred from homology"/>
<evidence type="ECO:0000313" key="11">
    <source>
        <dbReference type="EMBL" id="MDJ1484249.1"/>
    </source>
</evidence>
<reference evidence="11" key="1">
    <citation type="submission" date="2023-05" db="EMBL/GenBank/DDBJ databases">
        <authorList>
            <person name="Zhang X."/>
        </authorList>
    </citation>
    <scope>NUCLEOTIDE SEQUENCE</scope>
    <source>
        <strain evidence="11">YF14B1</strain>
    </source>
</reference>
<dbReference type="PANTHER" id="PTHR41533:SF2">
    <property type="entry name" value="BLR7131 PROTEIN"/>
    <property type="match status" value="1"/>
</dbReference>
<keyword evidence="9" id="KW-1133">Transmembrane helix</keyword>
<evidence type="ECO:0000313" key="12">
    <source>
        <dbReference type="Proteomes" id="UP001241110"/>
    </source>
</evidence>
<dbReference type="InterPro" id="IPR002477">
    <property type="entry name" value="Peptidoglycan-bd-like"/>
</dbReference>
<comment type="pathway">
    <text evidence="1 7">Cell wall biogenesis; peptidoglycan biosynthesis.</text>
</comment>
<protein>
    <submittedName>
        <fullName evidence="11">L,D-transpeptidase family protein</fullName>
    </submittedName>
</protein>
<dbReference type="Pfam" id="PF20142">
    <property type="entry name" value="Scaffold"/>
    <property type="match status" value="1"/>
</dbReference>
<accession>A0AAE3UBZ3</accession>
<dbReference type="Pfam" id="PF03734">
    <property type="entry name" value="YkuD"/>
    <property type="match status" value="1"/>
</dbReference>
<dbReference type="GO" id="GO:0071555">
    <property type="term" value="P:cell wall organization"/>
    <property type="evidence" value="ECO:0007669"/>
    <property type="project" value="UniProtKB-UniRule"/>
</dbReference>
<dbReference type="InterPro" id="IPR038063">
    <property type="entry name" value="Transpep_catalytic_dom"/>
</dbReference>
<dbReference type="GO" id="GO:0004180">
    <property type="term" value="F:carboxypeptidase activity"/>
    <property type="evidence" value="ECO:0007669"/>
    <property type="project" value="UniProtKB-ARBA"/>
</dbReference>
<keyword evidence="6 7" id="KW-0961">Cell wall biogenesis/degradation</keyword>
<evidence type="ECO:0000256" key="3">
    <source>
        <dbReference type="ARBA" id="ARBA00022679"/>
    </source>
</evidence>
<feature type="compositionally biased region" description="Polar residues" evidence="8">
    <location>
        <begin position="646"/>
        <end position="655"/>
    </location>
</feature>
<dbReference type="SUPFAM" id="SSF47090">
    <property type="entry name" value="PGBD-like"/>
    <property type="match status" value="1"/>
</dbReference>
<dbReference type="AlphaFoldDB" id="A0AAE3UBZ3"/>
<dbReference type="RefSeq" id="WP_313985311.1">
    <property type="nucleotide sequence ID" value="NZ_JASJOS010000014.1"/>
</dbReference>
<dbReference type="InterPro" id="IPR036365">
    <property type="entry name" value="PGBD-like_sf"/>
</dbReference>
<evidence type="ECO:0000259" key="10">
    <source>
        <dbReference type="PROSITE" id="PS52029"/>
    </source>
</evidence>
<keyword evidence="9" id="KW-0812">Transmembrane</keyword>
<evidence type="ECO:0000256" key="5">
    <source>
        <dbReference type="ARBA" id="ARBA00022984"/>
    </source>
</evidence>
<keyword evidence="5 7" id="KW-0573">Peptidoglycan synthesis</keyword>
<keyword evidence="3" id="KW-0808">Transferase</keyword>
<evidence type="ECO:0000256" key="9">
    <source>
        <dbReference type="SAM" id="Phobius"/>
    </source>
</evidence>
<dbReference type="Pfam" id="PF01471">
    <property type="entry name" value="PG_binding_1"/>
    <property type="match status" value="1"/>
</dbReference>
<dbReference type="Gene3D" id="1.10.101.10">
    <property type="entry name" value="PGBD-like superfamily/PGBD"/>
    <property type="match status" value="1"/>
</dbReference>
<feature type="domain" description="L,D-TPase catalytic" evidence="10">
    <location>
        <begin position="380"/>
        <end position="568"/>
    </location>
</feature>
<keyword evidence="9" id="KW-0472">Membrane</keyword>
<dbReference type="InterPro" id="IPR045380">
    <property type="entry name" value="LD_TPept_scaffold_dom"/>
</dbReference>
<dbReference type="SUPFAM" id="SSF141523">
    <property type="entry name" value="L,D-transpeptidase catalytic domain-like"/>
    <property type="match status" value="1"/>
</dbReference>
<dbReference type="Gene3D" id="2.40.440.10">
    <property type="entry name" value="L,D-transpeptidase catalytic domain-like"/>
    <property type="match status" value="1"/>
</dbReference>
<comment type="caution">
    <text evidence="11">The sequence shown here is derived from an EMBL/GenBank/DDBJ whole genome shotgun (WGS) entry which is preliminary data.</text>
</comment>
<dbReference type="CDD" id="cd16913">
    <property type="entry name" value="YkuD_like"/>
    <property type="match status" value="1"/>
</dbReference>
<name>A0AAE3UBZ3_9BACT</name>
<evidence type="ECO:0000256" key="6">
    <source>
        <dbReference type="ARBA" id="ARBA00023316"/>
    </source>
</evidence>
<comment type="similarity">
    <text evidence="2">Belongs to the YkuD family.</text>
</comment>
<dbReference type="GO" id="GO:0008360">
    <property type="term" value="P:regulation of cell shape"/>
    <property type="evidence" value="ECO:0007669"/>
    <property type="project" value="UniProtKB-UniRule"/>
</dbReference>
<evidence type="ECO:0000256" key="8">
    <source>
        <dbReference type="SAM" id="MobiDB-lite"/>
    </source>
</evidence>
<feature type="transmembrane region" description="Helical" evidence="9">
    <location>
        <begin position="57"/>
        <end position="77"/>
    </location>
</feature>
<feature type="active site" description="Nucleophile" evidence="7">
    <location>
        <position position="534"/>
    </location>
</feature>
<dbReference type="InterPro" id="IPR036366">
    <property type="entry name" value="PGBDSf"/>
</dbReference>
<gene>
    <name evidence="11" type="ORF">QNI16_27375</name>
</gene>
<evidence type="ECO:0000256" key="1">
    <source>
        <dbReference type="ARBA" id="ARBA00004752"/>
    </source>
</evidence>
<dbReference type="EMBL" id="JASJOS010000014">
    <property type="protein sequence ID" value="MDJ1484249.1"/>
    <property type="molecule type" value="Genomic_DNA"/>
</dbReference>
<evidence type="ECO:0000256" key="4">
    <source>
        <dbReference type="ARBA" id="ARBA00022960"/>
    </source>
</evidence>
<dbReference type="Proteomes" id="UP001241110">
    <property type="component" value="Unassembled WGS sequence"/>
</dbReference>
<dbReference type="GO" id="GO:0009252">
    <property type="term" value="P:peptidoglycan biosynthetic process"/>
    <property type="evidence" value="ECO:0007669"/>
    <property type="project" value="UniProtKB-KW"/>
</dbReference>
<dbReference type="PANTHER" id="PTHR41533">
    <property type="entry name" value="L,D-TRANSPEPTIDASE HI_1667-RELATED"/>
    <property type="match status" value="1"/>
</dbReference>
<evidence type="ECO:0000256" key="2">
    <source>
        <dbReference type="ARBA" id="ARBA00005992"/>
    </source>
</evidence>